<evidence type="ECO:0000313" key="2">
    <source>
        <dbReference type="Proteomes" id="UP000271889"/>
    </source>
</evidence>
<evidence type="ECO:0000313" key="1">
    <source>
        <dbReference type="EMBL" id="VDK50157.1"/>
    </source>
</evidence>
<dbReference type="InterPro" id="IPR029063">
    <property type="entry name" value="SAM-dependent_MTases_sf"/>
</dbReference>
<dbReference type="Gene3D" id="3.40.50.150">
    <property type="entry name" value="Vaccinia Virus protein VP39"/>
    <property type="match status" value="1"/>
</dbReference>
<sequence length="143" mass="15745">ALALNDHIKFTNKCKAQILSIGLGGSTIDGFLHQVSPQMNITVVEISRQVVNMARKWFGLVEDDHHRVVVSDGVTFIAEAVRKGEIFDAILLDACASDQLEGILCPLESFLNGGVLRNIAYVLHKQGLLYLTIFSRDLISSNH</sequence>
<dbReference type="AlphaFoldDB" id="A0A3P6QVN4"/>
<proteinExistence type="predicted"/>
<accession>A0A3P6QVN4</accession>
<dbReference type="SUPFAM" id="SSF53335">
    <property type="entry name" value="S-adenosyl-L-methionine-dependent methyltransferases"/>
    <property type="match status" value="1"/>
</dbReference>
<feature type="non-terminal residue" evidence="1">
    <location>
        <position position="1"/>
    </location>
</feature>
<dbReference type="EMBL" id="UYRV01003347">
    <property type="protein sequence ID" value="VDK50157.1"/>
    <property type="molecule type" value="Genomic_DNA"/>
</dbReference>
<name>A0A3P6QVN4_CYLGO</name>
<protein>
    <recommendedName>
        <fullName evidence="3">PABS domain-containing protein</fullName>
    </recommendedName>
</protein>
<dbReference type="Proteomes" id="UP000271889">
    <property type="component" value="Unassembled WGS sequence"/>
</dbReference>
<gene>
    <name evidence="1" type="ORF">CGOC_LOCUS1696</name>
</gene>
<keyword evidence="2" id="KW-1185">Reference proteome</keyword>
<reference evidence="1 2" key="1">
    <citation type="submission" date="2018-11" db="EMBL/GenBank/DDBJ databases">
        <authorList>
            <consortium name="Pathogen Informatics"/>
        </authorList>
    </citation>
    <scope>NUCLEOTIDE SEQUENCE [LARGE SCALE GENOMIC DNA]</scope>
</reference>
<organism evidence="1 2">
    <name type="scientific">Cylicostephanus goldi</name>
    <name type="common">Nematode worm</name>
    <dbReference type="NCBI Taxonomy" id="71465"/>
    <lineage>
        <taxon>Eukaryota</taxon>
        <taxon>Metazoa</taxon>
        <taxon>Ecdysozoa</taxon>
        <taxon>Nematoda</taxon>
        <taxon>Chromadorea</taxon>
        <taxon>Rhabditida</taxon>
        <taxon>Rhabditina</taxon>
        <taxon>Rhabditomorpha</taxon>
        <taxon>Strongyloidea</taxon>
        <taxon>Strongylidae</taxon>
        <taxon>Cylicostephanus</taxon>
    </lineage>
</organism>
<evidence type="ECO:0008006" key="3">
    <source>
        <dbReference type="Google" id="ProtNLM"/>
    </source>
</evidence>
<dbReference type="OrthoDB" id="2016285at2759"/>